<dbReference type="AlphaFoldDB" id="A0A645H1X8"/>
<dbReference type="NCBIfam" id="TIGR03071">
    <property type="entry name" value="couple_hipA"/>
    <property type="match status" value="1"/>
</dbReference>
<sequence length="105" mass="12137">MKVYIKGKYAGILEEIDRNHYSFRYDDTYYNDPDTPPVSLTMPKSQQEYACPFLFPVFFNMTSEGDNRMIQSRNLRIDENDDFGILSATAHTDTIGAITVKPVER</sequence>
<accession>A0A645H1X8</accession>
<proteinExistence type="predicted"/>
<gene>
    <name evidence="2" type="ORF">SDC9_180504</name>
</gene>
<feature type="domain" description="HipA N-terminal subdomain 1" evidence="1">
    <location>
        <begin position="2"/>
        <end position="100"/>
    </location>
</feature>
<dbReference type="EMBL" id="VSSQ01085320">
    <property type="protein sequence ID" value="MPN33021.1"/>
    <property type="molecule type" value="Genomic_DNA"/>
</dbReference>
<evidence type="ECO:0000259" key="1">
    <source>
        <dbReference type="Pfam" id="PF13657"/>
    </source>
</evidence>
<reference evidence="2" key="1">
    <citation type="submission" date="2019-08" db="EMBL/GenBank/DDBJ databases">
        <authorList>
            <person name="Kucharzyk K."/>
            <person name="Murdoch R.W."/>
            <person name="Higgins S."/>
            <person name="Loffler F."/>
        </authorList>
    </citation>
    <scope>NUCLEOTIDE SEQUENCE</scope>
</reference>
<evidence type="ECO:0000313" key="2">
    <source>
        <dbReference type="EMBL" id="MPN33021.1"/>
    </source>
</evidence>
<organism evidence="2">
    <name type="scientific">bioreactor metagenome</name>
    <dbReference type="NCBI Taxonomy" id="1076179"/>
    <lineage>
        <taxon>unclassified sequences</taxon>
        <taxon>metagenomes</taxon>
        <taxon>ecological metagenomes</taxon>
    </lineage>
</organism>
<dbReference type="Pfam" id="PF13657">
    <property type="entry name" value="Couple_hipA"/>
    <property type="match status" value="1"/>
</dbReference>
<dbReference type="InterPro" id="IPR017508">
    <property type="entry name" value="HipA_N1"/>
</dbReference>
<name>A0A645H1X8_9ZZZZ</name>
<protein>
    <recommendedName>
        <fullName evidence="1">HipA N-terminal subdomain 1 domain-containing protein</fullName>
    </recommendedName>
</protein>
<comment type="caution">
    <text evidence="2">The sequence shown here is derived from an EMBL/GenBank/DDBJ whole genome shotgun (WGS) entry which is preliminary data.</text>
</comment>